<dbReference type="PANTHER" id="PTHR13225:SF3">
    <property type="entry name" value="UPF0489 PROTEIN C5ORF22"/>
    <property type="match status" value="1"/>
</dbReference>
<reference evidence="3 4" key="1">
    <citation type="journal article" date="2022" name="Front. Cell. Infect. Microbiol.">
        <title>The Genomes of Two Strains of Taenia crassiceps the Animal Model for the Study of Human Cysticercosis.</title>
        <authorList>
            <person name="Bobes R.J."/>
            <person name="Estrada K."/>
            <person name="Rios-Valencia D.G."/>
            <person name="Calderon-Gallegos A."/>
            <person name="de la Torre P."/>
            <person name="Carrero J.C."/>
            <person name="Sanchez-Flores A."/>
            <person name="Laclette J.P."/>
        </authorList>
    </citation>
    <scope>NUCLEOTIDE SEQUENCE [LARGE SCALE GENOMIC DNA]</scope>
    <source>
        <strain evidence="3">WFUcys</strain>
    </source>
</reference>
<comment type="similarity">
    <text evidence="1">Belongs to the UPF0489 family.</text>
</comment>
<evidence type="ECO:0000313" key="3">
    <source>
        <dbReference type="EMBL" id="KAL5109158.1"/>
    </source>
</evidence>
<comment type="caution">
    <text evidence="3">The sequence shown here is derived from an EMBL/GenBank/DDBJ whole genome shotgun (WGS) entry which is preliminary data.</text>
</comment>
<dbReference type="Pfam" id="PF12640">
    <property type="entry name" value="UPF0489"/>
    <property type="match status" value="1"/>
</dbReference>
<feature type="signal peptide" evidence="2">
    <location>
        <begin position="1"/>
        <end position="23"/>
    </location>
</feature>
<evidence type="ECO:0000313" key="4">
    <source>
        <dbReference type="Proteomes" id="UP001651158"/>
    </source>
</evidence>
<protein>
    <submittedName>
        <fullName evidence="3">Uncharacterized protein</fullName>
    </submittedName>
</protein>
<name>A0ABR4QH96_9CEST</name>
<gene>
    <name evidence="3" type="ORF">TcWFU_007045</name>
</gene>
<keyword evidence="4" id="KW-1185">Reference proteome</keyword>
<feature type="chain" id="PRO_5045595835" evidence="2">
    <location>
        <begin position="24"/>
        <end position="470"/>
    </location>
</feature>
<organism evidence="3 4">
    <name type="scientific">Taenia crassiceps</name>
    <dbReference type="NCBI Taxonomy" id="6207"/>
    <lineage>
        <taxon>Eukaryota</taxon>
        <taxon>Metazoa</taxon>
        <taxon>Spiralia</taxon>
        <taxon>Lophotrochozoa</taxon>
        <taxon>Platyhelminthes</taxon>
        <taxon>Cestoda</taxon>
        <taxon>Eucestoda</taxon>
        <taxon>Cyclophyllidea</taxon>
        <taxon>Taeniidae</taxon>
        <taxon>Taenia</taxon>
    </lineage>
</organism>
<dbReference type="EMBL" id="JAKROA010000003">
    <property type="protein sequence ID" value="KAL5109158.1"/>
    <property type="molecule type" value="Genomic_DNA"/>
</dbReference>
<dbReference type="Proteomes" id="UP001651158">
    <property type="component" value="Unassembled WGS sequence"/>
</dbReference>
<dbReference type="InterPro" id="IPR024131">
    <property type="entry name" value="UPF0489"/>
</dbReference>
<evidence type="ECO:0000256" key="2">
    <source>
        <dbReference type="SAM" id="SignalP"/>
    </source>
</evidence>
<keyword evidence="2" id="KW-0732">Signal</keyword>
<proteinExistence type="inferred from homology"/>
<evidence type="ECO:0000256" key="1">
    <source>
        <dbReference type="ARBA" id="ARBA00007099"/>
    </source>
</evidence>
<sequence>MDRIARARVAWTMTMLLVASVHALKEDIQVFVEEEHHEVILHWISSLERRGWPKADLIHIDGHSDMDYPELVESLPVGDIPKSPHQIAAMMQRNDQFIQAAIVSKLIRSVYIILPTWTSNESAIFSASIGQTSKNFTDRHQLCLCFTDRGPNTSETCQTRSLEFDDMESPIPPHLCTPRISSYRHVELNSYTAARGTLRQMLQKEESGALIIDIDEDFFGVQLPASSLLQNGCDLIDLLEISGTLHDILCPPIGLTGAEELEIDSWFQQSIESFATAGCFTPAVCLHMHYNSSLPISCRYEINRAVSTLNSRWRCQNTARVIFYVERLVILLSYQTDKALKALSETGICLEAASRTFQTEPKIGLCLGHNFPGASIVAEFVPSYQNIVEMARNMTRILNATLPRRPIVITIARSSRDGYVVRKLQPIIELAIRMVLKHVFNLTDANFHYSEYLAGGKIGWVDRYHELPKV</sequence>
<accession>A0ABR4QH96</accession>
<dbReference type="PANTHER" id="PTHR13225">
    <property type="entry name" value="MISEXPRESSION SUPPRESSOR OF RAS 6"/>
    <property type="match status" value="1"/>
</dbReference>